<evidence type="ECO:0000313" key="1">
    <source>
        <dbReference type="EMBL" id="KAK6186856.1"/>
    </source>
</evidence>
<accession>A0AAN8JZQ8</accession>
<evidence type="ECO:0000313" key="2">
    <source>
        <dbReference type="Proteomes" id="UP001347796"/>
    </source>
</evidence>
<keyword evidence="2" id="KW-1185">Reference proteome</keyword>
<dbReference type="Proteomes" id="UP001347796">
    <property type="component" value="Unassembled WGS sequence"/>
</dbReference>
<organism evidence="1 2">
    <name type="scientific">Patella caerulea</name>
    <name type="common">Rayed Mediterranean limpet</name>
    <dbReference type="NCBI Taxonomy" id="87958"/>
    <lineage>
        <taxon>Eukaryota</taxon>
        <taxon>Metazoa</taxon>
        <taxon>Spiralia</taxon>
        <taxon>Lophotrochozoa</taxon>
        <taxon>Mollusca</taxon>
        <taxon>Gastropoda</taxon>
        <taxon>Patellogastropoda</taxon>
        <taxon>Patelloidea</taxon>
        <taxon>Patellidae</taxon>
        <taxon>Patella</taxon>
    </lineage>
</organism>
<reference evidence="1 2" key="1">
    <citation type="submission" date="2024-01" db="EMBL/GenBank/DDBJ databases">
        <title>The genome of the rayed Mediterranean limpet Patella caerulea (Linnaeus, 1758).</title>
        <authorList>
            <person name="Anh-Thu Weber A."/>
            <person name="Halstead-Nussloch G."/>
        </authorList>
    </citation>
    <scope>NUCLEOTIDE SEQUENCE [LARGE SCALE GENOMIC DNA]</scope>
    <source>
        <strain evidence="1">AATW-2023a</strain>
        <tissue evidence="1">Whole specimen</tissue>
    </source>
</reference>
<dbReference type="AlphaFoldDB" id="A0AAN8JZQ8"/>
<gene>
    <name evidence="1" type="ORF">SNE40_006122</name>
</gene>
<sequence length="80" mass="8754">MARELGVIAELQAAETLHDNKNVTIGFDATTQEGTHVNSIHFTTEKECVAGAVDELAGGTAEDYANHVWRHQCQLEEDDT</sequence>
<protein>
    <submittedName>
        <fullName evidence="1">Uncharacterized protein</fullName>
    </submittedName>
</protein>
<comment type="caution">
    <text evidence="1">The sequence shown here is derived from an EMBL/GenBank/DDBJ whole genome shotgun (WGS) entry which is preliminary data.</text>
</comment>
<proteinExistence type="predicted"/>
<dbReference type="EMBL" id="JAZGQO010000005">
    <property type="protein sequence ID" value="KAK6186856.1"/>
    <property type="molecule type" value="Genomic_DNA"/>
</dbReference>
<name>A0AAN8JZQ8_PATCE</name>